<dbReference type="InterPro" id="IPR036388">
    <property type="entry name" value="WH-like_DNA-bd_sf"/>
</dbReference>
<gene>
    <name evidence="1" type="ORF">INE88_03904</name>
</gene>
<reference evidence="1" key="1">
    <citation type="journal article" date="2021" name="PLoS Genet.">
        <title>Mobile Type VI secretion system loci of the gut Bacteroidales display extensive intra-ecosystem transfer, multi-species spread and geographical clustering.</title>
        <authorList>
            <person name="Garcia-Bayona L."/>
            <person name="Coyne M.J."/>
            <person name="Comstock L.E."/>
        </authorList>
    </citation>
    <scope>NUCLEOTIDE SEQUENCE</scope>
    <source>
        <strain evidence="1">CL11T00C20</strain>
    </source>
</reference>
<evidence type="ECO:0000313" key="1">
    <source>
        <dbReference type="EMBL" id="QUT47056.1"/>
    </source>
</evidence>
<dbReference type="AlphaFoldDB" id="A0A975KKC6"/>
<proteinExistence type="predicted"/>
<name>A0A975KKC6_9BACE</name>
<dbReference type="Proteomes" id="UP000679226">
    <property type="component" value="Chromosome"/>
</dbReference>
<sequence length="89" mass="10480">MGESFWQEGFKIHLMNMDVNYKFLDTQKIIDYMNGHLSFIEVEDIIQNSGADKLRVYPALFELEQSGFLEVVEREELGAPLIVRKRKNR</sequence>
<evidence type="ECO:0000313" key="2">
    <source>
        <dbReference type="Proteomes" id="UP000679226"/>
    </source>
</evidence>
<protein>
    <submittedName>
        <fullName evidence="1">Uncharacterized protein</fullName>
    </submittedName>
</protein>
<organism evidence="1 2">
    <name type="scientific">Bacteroides eggerthii</name>
    <dbReference type="NCBI Taxonomy" id="28111"/>
    <lineage>
        <taxon>Bacteria</taxon>
        <taxon>Pseudomonadati</taxon>
        <taxon>Bacteroidota</taxon>
        <taxon>Bacteroidia</taxon>
        <taxon>Bacteroidales</taxon>
        <taxon>Bacteroidaceae</taxon>
        <taxon>Bacteroides</taxon>
    </lineage>
</organism>
<dbReference type="KEGG" id="beg:INE88_03904"/>
<accession>A0A975KKC6</accession>
<dbReference type="Gene3D" id="1.10.10.10">
    <property type="entry name" value="Winged helix-like DNA-binding domain superfamily/Winged helix DNA-binding domain"/>
    <property type="match status" value="1"/>
</dbReference>
<dbReference type="EMBL" id="CP072227">
    <property type="protein sequence ID" value="QUT47056.1"/>
    <property type="molecule type" value="Genomic_DNA"/>
</dbReference>